<comment type="caution">
    <text evidence="2">The sequence shown here is derived from an EMBL/GenBank/DDBJ whole genome shotgun (WGS) entry which is preliminary data.</text>
</comment>
<evidence type="ECO:0000256" key="1">
    <source>
        <dbReference type="SAM" id="Phobius"/>
    </source>
</evidence>
<feature type="transmembrane region" description="Helical" evidence="1">
    <location>
        <begin position="234"/>
        <end position="256"/>
    </location>
</feature>
<keyword evidence="1" id="KW-0472">Membrane</keyword>
<dbReference type="AlphaFoldDB" id="A0A8J3IAJ6"/>
<keyword evidence="3" id="KW-1185">Reference proteome</keyword>
<organism evidence="2 3">
    <name type="scientific">Ktedonospora formicarum</name>
    <dbReference type="NCBI Taxonomy" id="2778364"/>
    <lineage>
        <taxon>Bacteria</taxon>
        <taxon>Bacillati</taxon>
        <taxon>Chloroflexota</taxon>
        <taxon>Ktedonobacteria</taxon>
        <taxon>Ktedonobacterales</taxon>
        <taxon>Ktedonobacteraceae</taxon>
        <taxon>Ktedonospora</taxon>
    </lineage>
</organism>
<feature type="transmembrane region" description="Helical" evidence="1">
    <location>
        <begin position="176"/>
        <end position="193"/>
    </location>
</feature>
<feature type="transmembrane region" description="Helical" evidence="1">
    <location>
        <begin position="301"/>
        <end position="330"/>
    </location>
</feature>
<feature type="transmembrane region" description="Helical" evidence="1">
    <location>
        <begin position="86"/>
        <end position="106"/>
    </location>
</feature>
<proteinExistence type="predicted"/>
<protein>
    <submittedName>
        <fullName evidence="2">Uncharacterized protein</fullName>
    </submittedName>
</protein>
<feature type="transmembrane region" description="Helical" evidence="1">
    <location>
        <begin position="21"/>
        <end position="42"/>
    </location>
</feature>
<keyword evidence="1" id="KW-1133">Transmembrane helix</keyword>
<feature type="transmembrane region" description="Helical" evidence="1">
    <location>
        <begin position="336"/>
        <end position="356"/>
    </location>
</feature>
<reference evidence="2" key="1">
    <citation type="submission" date="2020-10" db="EMBL/GenBank/DDBJ databases">
        <title>Taxonomic study of unclassified bacteria belonging to the class Ktedonobacteria.</title>
        <authorList>
            <person name="Yabe S."/>
            <person name="Wang C.M."/>
            <person name="Zheng Y."/>
            <person name="Sakai Y."/>
            <person name="Cavaletti L."/>
            <person name="Monciardini P."/>
            <person name="Donadio S."/>
        </authorList>
    </citation>
    <scope>NUCLEOTIDE SEQUENCE</scope>
    <source>
        <strain evidence="2">SOSP1-1</strain>
    </source>
</reference>
<sequence length="427" mass="47441">MNDQLNAIAQTPEEHHPARRFARLLTAGFLLYTALIVLGHIIGFPLSYTYLHTVCTANCESVPILTTANVMALTRMGLSVTWYANSYTVIQTIYILACVGVAVLIVLKKPGQLVPLSVGFLLVGLSAYEGANYPALTATYPFLSMPSFVFINMIGLGAIGNYAFFAFPNGQFASRWTLWLFLFYALASVIPPINDTLSTVLDILNITSFPIIILVLIYRSRTMLNAREHNATKWIIYSLSIFTVLSLLTFGVLPAVAPPDSLWFLLINTLGFFGCGINIVGFFMAIFHANAFDIDILINRTLVYLLLTVALALIYFGSVIGLQALVYSLIGQTSSITIVVSTLLIAVLFQPFRRVIQDIIDKRFYRRKYDTSRILANFGATLRDEVELEQLSQQLVGVVRETMQPTQVTLWLCVPQENRPEGHGQDA</sequence>
<feature type="transmembrane region" description="Helical" evidence="1">
    <location>
        <begin position="143"/>
        <end position="164"/>
    </location>
</feature>
<feature type="transmembrane region" description="Helical" evidence="1">
    <location>
        <begin position="199"/>
        <end position="218"/>
    </location>
</feature>
<feature type="transmembrane region" description="Helical" evidence="1">
    <location>
        <begin position="262"/>
        <end position="289"/>
    </location>
</feature>
<dbReference type="Proteomes" id="UP000612362">
    <property type="component" value="Unassembled WGS sequence"/>
</dbReference>
<gene>
    <name evidence="2" type="ORF">KSX_72350</name>
</gene>
<dbReference type="RefSeq" id="WP_220198186.1">
    <property type="nucleotide sequence ID" value="NZ_BNJF01000004.1"/>
</dbReference>
<evidence type="ECO:0000313" key="3">
    <source>
        <dbReference type="Proteomes" id="UP000612362"/>
    </source>
</evidence>
<keyword evidence="1" id="KW-0812">Transmembrane</keyword>
<accession>A0A8J3IAJ6</accession>
<name>A0A8J3IAJ6_9CHLR</name>
<dbReference type="EMBL" id="BNJF01000004">
    <property type="protein sequence ID" value="GHO49072.1"/>
    <property type="molecule type" value="Genomic_DNA"/>
</dbReference>
<feature type="transmembrane region" description="Helical" evidence="1">
    <location>
        <begin position="113"/>
        <end position="131"/>
    </location>
</feature>
<evidence type="ECO:0000313" key="2">
    <source>
        <dbReference type="EMBL" id="GHO49072.1"/>
    </source>
</evidence>